<dbReference type="GO" id="GO:0005886">
    <property type="term" value="C:plasma membrane"/>
    <property type="evidence" value="ECO:0007669"/>
    <property type="project" value="UniProtKB-SubCell"/>
</dbReference>
<dbReference type="InterPro" id="IPR051789">
    <property type="entry name" value="Bact_Polyamine_Transport"/>
</dbReference>
<comment type="caution">
    <text evidence="10">The sequence shown here is derived from an EMBL/GenBank/DDBJ whole genome shotgun (WGS) entry which is preliminary data.</text>
</comment>
<dbReference type="GO" id="GO:0055085">
    <property type="term" value="P:transmembrane transport"/>
    <property type="evidence" value="ECO:0007669"/>
    <property type="project" value="InterPro"/>
</dbReference>
<dbReference type="PANTHER" id="PTHR43848">
    <property type="entry name" value="PUTRESCINE TRANSPORT SYSTEM PERMEASE PROTEIN POTI"/>
    <property type="match status" value="1"/>
</dbReference>
<evidence type="ECO:0000256" key="1">
    <source>
        <dbReference type="ARBA" id="ARBA00004651"/>
    </source>
</evidence>
<accession>A0AAE3VHF8</accession>
<proteinExistence type="inferred from homology"/>
<protein>
    <submittedName>
        <fullName evidence="10">Spermidine/putrescine transport system permease protein</fullName>
    </submittedName>
</protein>
<evidence type="ECO:0000313" key="10">
    <source>
        <dbReference type="EMBL" id="MDQ0290476.1"/>
    </source>
</evidence>
<feature type="transmembrane region" description="Helical" evidence="8">
    <location>
        <begin position="230"/>
        <end position="252"/>
    </location>
</feature>
<evidence type="ECO:0000256" key="5">
    <source>
        <dbReference type="ARBA" id="ARBA00022692"/>
    </source>
</evidence>
<name>A0AAE3VHF8_9BACT</name>
<keyword evidence="5 8" id="KW-0812">Transmembrane</keyword>
<feature type="transmembrane region" description="Helical" evidence="8">
    <location>
        <begin position="7"/>
        <end position="28"/>
    </location>
</feature>
<feature type="transmembrane region" description="Helical" evidence="8">
    <location>
        <begin position="65"/>
        <end position="86"/>
    </location>
</feature>
<dbReference type="Gene3D" id="1.10.3720.10">
    <property type="entry name" value="MetI-like"/>
    <property type="match status" value="1"/>
</dbReference>
<dbReference type="SUPFAM" id="SSF161098">
    <property type="entry name" value="MetI-like"/>
    <property type="match status" value="1"/>
</dbReference>
<reference evidence="10" key="1">
    <citation type="submission" date="2023-07" db="EMBL/GenBank/DDBJ databases">
        <title>Genomic Encyclopedia of Type Strains, Phase IV (KMG-IV): sequencing the most valuable type-strain genomes for metagenomic binning, comparative biology and taxonomic classification.</title>
        <authorList>
            <person name="Goeker M."/>
        </authorList>
    </citation>
    <scope>NUCLEOTIDE SEQUENCE</scope>
    <source>
        <strain evidence="10">DSM 24202</strain>
    </source>
</reference>
<dbReference type="InterPro" id="IPR035906">
    <property type="entry name" value="MetI-like_sf"/>
</dbReference>
<evidence type="ECO:0000256" key="8">
    <source>
        <dbReference type="RuleBase" id="RU363032"/>
    </source>
</evidence>
<dbReference type="PANTHER" id="PTHR43848:SF2">
    <property type="entry name" value="PUTRESCINE TRANSPORT SYSTEM PERMEASE PROTEIN POTI"/>
    <property type="match status" value="1"/>
</dbReference>
<feature type="transmembrane region" description="Helical" evidence="8">
    <location>
        <begin position="201"/>
        <end position="223"/>
    </location>
</feature>
<evidence type="ECO:0000256" key="6">
    <source>
        <dbReference type="ARBA" id="ARBA00022989"/>
    </source>
</evidence>
<dbReference type="Proteomes" id="UP001238163">
    <property type="component" value="Unassembled WGS sequence"/>
</dbReference>
<dbReference type="AlphaFoldDB" id="A0AAE3VHF8"/>
<dbReference type="Pfam" id="PF00528">
    <property type="entry name" value="BPD_transp_1"/>
    <property type="match status" value="1"/>
</dbReference>
<dbReference type="EMBL" id="JAUSVL010000001">
    <property type="protein sequence ID" value="MDQ0290476.1"/>
    <property type="molecule type" value="Genomic_DNA"/>
</dbReference>
<feature type="transmembrane region" description="Helical" evidence="8">
    <location>
        <begin position="98"/>
        <end position="121"/>
    </location>
</feature>
<gene>
    <name evidence="10" type="ORF">J3R75_002583</name>
</gene>
<comment type="subcellular location">
    <subcellularLocation>
        <location evidence="1 8">Cell membrane</location>
        <topology evidence="1 8">Multi-pass membrane protein</topology>
    </subcellularLocation>
</comment>
<keyword evidence="7 8" id="KW-0472">Membrane</keyword>
<dbReference type="InterPro" id="IPR000515">
    <property type="entry name" value="MetI-like"/>
</dbReference>
<keyword evidence="4" id="KW-1003">Cell membrane</keyword>
<comment type="similarity">
    <text evidence="2">Belongs to the binding-protein-dependent transport system permease family. CysTW subfamily.</text>
</comment>
<keyword evidence="11" id="KW-1185">Reference proteome</keyword>
<organism evidence="10 11">
    <name type="scientific">Oligosphaera ethanolica</name>
    <dbReference type="NCBI Taxonomy" id="760260"/>
    <lineage>
        <taxon>Bacteria</taxon>
        <taxon>Pseudomonadati</taxon>
        <taxon>Lentisphaerota</taxon>
        <taxon>Oligosphaeria</taxon>
        <taxon>Oligosphaerales</taxon>
        <taxon>Oligosphaeraceae</taxon>
        <taxon>Oligosphaera</taxon>
    </lineage>
</organism>
<feature type="domain" description="ABC transmembrane type-1" evidence="9">
    <location>
        <begin position="61"/>
        <end position="249"/>
    </location>
</feature>
<feature type="transmembrane region" description="Helical" evidence="8">
    <location>
        <begin position="127"/>
        <end position="149"/>
    </location>
</feature>
<dbReference type="PROSITE" id="PS50928">
    <property type="entry name" value="ABC_TM1"/>
    <property type="match status" value="1"/>
</dbReference>
<evidence type="ECO:0000256" key="4">
    <source>
        <dbReference type="ARBA" id="ARBA00022475"/>
    </source>
</evidence>
<evidence type="ECO:0000313" key="11">
    <source>
        <dbReference type="Proteomes" id="UP001238163"/>
    </source>
</evidence>
<feature type="transmembrane region" description="Helical" evidence="8">
    <location>
        <begin position="170"/>
        <end position="195"/>
    </location>
</feature>
<keyword evidence="6 8" id="KW-1133">Transmembrane helix</keyword>
<evidence type="ECO:0000256" key="7">
    <source>
        <dbReference type="ARBA" id="ARBA00023136"/>
    </source>
</evidence>
<evidence type="ECO:0000259" key="9">
    <source>
        <dbReference type="PROSITE" id="PS50928"/>
    </source>
</evidence>
<dbReference type="CDD" id="cd06261">
    <property type="entry name" value="TM_PBP2"/>
    <property type="match status" value="1"/>
</dbReference>
<keyword evidence="3 8" id="KW-0813">Transport</keyword>
<sequence>MIKQSKLPGLLTLGTLLFFYLPIILLVINSFNASRTGGSWGGFTLKWYEQLFSAREIWHALRNTLVVAVIATAASTIIGTTAAIALHRYRGRLQNAHYFLVYTPLVVPEILLGISMLLFFVALKVNLGLTTVILAHITFCISYVAMAVLSRLQDFDVTIIEAARDLGANSWTTTWSILIPVIFPGIMAGALLAFTLSIDDFVISFFVAGPGSTTLPIHIYSMIKRGSMPLINALSTILLAITFLAILAYQIISRHNRPAED</sequence>
<evidence type="ECO:0000256" key="2">
    <source>
        <dbReference type="ARBA" id="ARBA00007069"/>
    </source>
</evidence>
<evidence type="ECO:0000256" key="3">
    <source>
        <dbReference type="ARBA" id="ARBA00022448"/>
    </source>
</evidence>